<evidence type="ECO:0000259" key="11">
    <source>
        <dbReference type="PROSITE" id="PS50868"/>
    </source>
</evidence>
<dbReference type="PROSITE" id="PS50868">
    <property type="entry name" value="POST_SET"/>
    <property type="match status" value="1"/>
</dbReference>
<evidence type="ECO:0000256" key="5">
    <source>
        <dbReference type="ARBA" id="ARBA00022691"/>
    </source>
</evidence>
<evidence type="ECO:0000256" key="2">
    <source>
        <dbReference type="ARBA" id="ARBA00022454"/>
    </source>
</evidence>
<dbReference type="PROSITE" id="PS50280">
    <property type="entry name" value="SET"/>
    <property type="match status" value="1"/>
</dbReference>
<reference evidence="12 13" key="1">
    <citation type="journal article" date="2011" name="PLoS Pathog.">
        <title>Endophytic Life Strategies Decoded by Genome and Transcriptome Analyses of the Mutualistic Root Symbiont Piriformospora indica.</title>
        <authorList>
            <person name="Zuccaro A."/>
            <person name="Lahrmann U."/>
            <person name="Guldener U."/>
            <person name="Langen G."/>
            <person name="Pfiffi S."/>
            <person name="Biedenkopf D."/>
            <person name="Wong P."/>
            <person name="Samans B."/>
            <person name="Grimm C."/>
            <person name="Basiewicz M."/>
            <person name="Murat C."/>
            <person name="Martin F."/>
            <person name="Kogel K.H."/>
        </authorList>
    </citation>
    <scope>NUCLEOTIDE SEQUENCE [LARGE SCALE GENOMIC DNA]</scope>
    <source>
        <strain evidence="12 13">DSM 11827</strain>
    </source>
</reference>
<dbReference type="InParanoid" id="G4T5B7"/>
<dbReference type="InterPro" id="IPR001214">
    <property type="entry name" value="SET_dom"/>
</dbReference>
<keyword evidence="7" id="KW-0862">Zinc</keyword>
<dbReference type="Pfam" id="PF00856">
    <property type="entry name" value="SET"/>
    <property type="match status" value="1"/>
</dbReference>
<evidence type="ECO:0000256" key="7">
    <source>
        <dbReference type="ARBA" id="ARBA00022833"/>
    </source>
</evidence>
<organism evidence="12 13">
    <name type="scientific">Serendipita indica (strain DSM 11827)</name>
    <name type="common">Root endophyte fungus</name>
    <name type="synonym">Piriformospora indica</name>
    <dbReference type="NCBI Taxonomy" id="1109443"/>
    <lineage>
        <taxon>Eukaryota</taxon>
        <taxon>Fungi</taxon>
        <taxon>Dikarya</taxon>
        <taxon>Basidiomycota</taxon>
        <taxon>Agaricomycotina</taxon>
        <taxon>Agaricomycetes</taxon>
        <taxon>Sebacinales</taxon>
        <taxon>Serendipitaceae</taxon>
        <taxon>Serendipita</taxon>
    </lineage>
</organism>
<feature type="domain" description="SET" evidence="9">
    <location>
        <begin position="477"/>
        <end position="589"/>
    </location>
</feature>
<dbReference type="InterPro" id="IPR003616">
    <property type="entry name" value="Post-SET_dom"/>
</dbReference>
<feature type="domain" description="Post-SET" evidence="11">
    <location>
        <begin position="629"/>
        <end position="645"/>
    </location>
</feature>
<name>G4T5B7_SERID</name>
<feature type="region of interest" description="Disordered" evidence="8">
    <location>
        <begin position="205"/>
        <end position="289"/>
    </location>
</feature>
<protein>
    <submittedName>
        <fullName evidence="12">Related to SET domain-containing protein-Laccaria bicolor</fullName>
    </submittedName>
</protein>
<evidence type="ECO:0000256" key="3">
    <source>
        <dbReference type="ARBA" id="ARBA00022603"/>
    </source>
</evidence>
<dbReference type="eggNOG" id="KOG1082">
    <property type="taxonomic scope" value="Eukaryota"/>
</dbReference>
<sequence length="656" mass="71928">MIRQLALPNILKTSTTSKALTQLQRSSPKRNPIQTIRSRIPPLRATRFNDSTEVEVIDISDDEEDAIPAPGSKHAPIDIDDSDEDASAPFWVSKSKGNNLALPDISSAKTSPTKSAEAVRSNLILSLSEPPFAPVDAAADDLAGSLLETTVLPIDLALKSDTLPGSALNLDEISDEVVSAQEGTRPIVAAETSIVKKILPLTDQGSDVDMLDSMSASSPYSQRASSTTPPRSRGSEDNDPTEHEADENQNLPDTAHSVKTSSDDELLLKPMPNLPTSEQSSDTGEGLVEDTDSYSEWAGRMAASMHPKVAKRYLAKARKYHRDPLDSSFSDMMRNLPTGYQRATFNRAIFESWILQNTPEESEAPPITVKNNVDDEPCPAWDFTYTNALIRGDGVPKPLAPEVQTGCQCVGGCRSDSSLCACAKRQEHYALEYGNSGFLYDSEGRLVHTELPIFECNDACTCAIYCRNRVVQRGRRHALEIRKTSNRGWGVFAKEPIPAGSFIGVYSGELLLDAEAEVRGKELRGLIFDQYTIDAMHAGCFTRYLNHSCDPNSVIVPCIFGGADAEIPYLCFFTRRDVGIDEEITFSYKGDIDEDEEMELVAARRRTEAKKLKKGKKKVTQNKGAQLRINVECKCGAANCNGSIWNWRSSSSEEDG</sequence>
<evidence type="ECO:0000259" key="10">
    <source>
        <dbReference type="PROSITE" id="PS50867"/>
    </source>
</evidence>
<evidence type="ECO:0000256" key="4">
    <source>
        <dbReference type="ARBA" id="ARBA00022679"/>
    </source>
</evidence>
<evidence type="ECO:0000256" key="8">
    <source>
        <dbReference type="SAM" id="MobiDB-lite"/>
    </source>
</evidence>
<dbReference type="GO" id="GO:0032259">
    <property type="term" value="P:methylation"/>
    <property type="evidence" value="ECO:0007669"/>
    <property type="project" value="UniProtKB-KW"/>
</dbReference>
<dbReference type="Gene3D" id="2.170.270.10">
    <property type="entry name" value="SET domain"/>
    <property type="match status" value="1"/>
</dbReference>
<evidence type="ECO:0000313" key="13">
    <source>
        <dbReference type="Proteomes" id="UP000007148"/>
    </source>
</evidence>
<dbReference type="EMBL" id="CAFZ01000002">
    <property type="protein sequence ID" value="CCA66493.1"/>
    <property type="molecule type" value="Genomic_DNA"/>
</dbReference>
<keyword evidence="2" id="KW-0158">Chromosome</keyword>
<dbReference type="STRING" id="1109443.G4T5B7"/>
<dbReference type="InterPro" id="IPR046341">
    <property type="entry name" value="SET_dom_sf"/>
</dbReference>
<feature type="compositionally biased region" description="Low complexity" evidence="8">
    <location>
        <begin position="213"/>
        <end position="226"/>
    </location>
</feature>
<dbReference type="GO" id="GO:0005694">
    <property type="term" value="C:chromosome"/>
    <property type="evidence" value="ECO:0007669"/>
    <property type="project" value="UniProtKB-SubCell"/>
</dbReference>
<keyword evidence="6" id="KW-0479">Metal-binding</keyword>
<accession>G4T5B7</accession>
<dbReference type="SUPFAM" id="SSF82199">
    <property type="entry name" value="SET domain"/>
    <property type="match status" value="1"/>
</dbReference>
<gene>
    <name evidence="12" type="ORF">PIIN_00177</name>
</gene>
<dbReference type="OrthoDB" id="308383at2759"/>
<dbReference type="SMART" id="SM00317">
    <property type="entry name" value="SET"/>
    <property type="match status" value="1"/>
</dbReference>
<feature type="compositionally biased region" description="Polar residues" evidence="8">
    <location>
        <begin position="248"/>
        <end position="260"/>
    </location>
</feature>
<dbReference type="PROSITE" id="PS50867">
    <property type="entry name" value="PRE_SET"/>
    <property type="match status" value="1"/>
</dbReference>
<evidence type="ECO:0000259" key="9">
    <source>
        <dbReference type="PROSITE" id="PS50280"/>
    </source>
</evidence>
<dbReference type="GO" id="GO:0042054">
    <property type="term" value="F:histone methyltransferase activity"/>
    <property type="evidence" value="ECO:0007669"/>
    <property type="project" value="InterPro"/>
</dbReference>
<feature type="compositionally biased region" description="Basic and acidic residues" evidence="8">
    <location>
        <begin position="233"/>
        <end position="243"/>
    </location>
</feature>
<dbReference type="HOGENOM" id="CLU_418029_0_0_1"/>
<dbReference type="PANTHER" id="PTHR46223:SF3">
    <property type="entry name" value="HISTONE-LYSINE N-METHYLTRANSFERASE SET-23"/>
    <property type="match status" value="1"/>
</dbReference>
<keyword evidence="4" id="KW-0808">Transferase</keyword>
<keyword evidence="3" id="KW-0489">Methyltransferase</keyword>
<dbReference type="Proteomes" id="UP000007148">
    <property type="component" value="Unassembled WGS sequence"/>
</dbReference>
<comment type="subcellular location">
    <subcellularLocation>
        <location evidence="1">Chromosome</location>
    </subcellularLocation>
</comment>
<dbReference type="AlphaFoldDB" id="G4T5B7"/>
<proteinExistence type="predicted"/>
<comment type="caution">
    <text evidence="12">The sequence shown here is derived from an EMBL/GenBank/DDBJ whole genome shotgun (WGS) entry which is preliminary data.</text>
</comment>
<evidence type="ECO:0000313" key="12">
    <source>
        <dbReference type="EMBL" id="CCA66493.1"/>
    </source>
</evidence>
<dbReference type="InterPro" id="IPR050973">
    <property type="entry name" value="H3K9_Histone-Lys_N-MTase"/>
</dbReference>
<feature type="compositionally biased region" description="Polar residues" evidence="8">
    <location>
        <begin position="274"/>
        <end position="283"/>
    </location>
</feature>
<dbReference type="FunCoup" id="G4T5B7">
    <property type="interactions" value="237"/>
</dbReference>
<dbReference type="InterPro" id="IPR007728">
    <property type="entry name" value="Pre-SET_dom"/>
</dbReference>
<dbReference type="Pfam" id="PF05033">
    <property type="entry name" value="Pre-SET"/>
    <property type="match status" value="1"/>
</dbReference>
<feature type="domain" description="Pre-SET" evidence="10">
    <location>
        <begin position="405"/>
        <end position="474"/>
    </location>
</feature>
<dbReference type="SMART" id="SM00468">
    <property type="entry name" value="PreSET"/>
    <property type="match status" value="1"/>
</dbReference>
<dbReference type="GO" id="GO:0005634">
    <property type="term" value="C:nucleus"/>
    <property type="evidence" value="ECO:0007669"/>
    <property type="project" value="InterPro"/>
</dbReference>
<keyword evidence="13" id="KW-1185">Reference proteome</keyword>
<dbReference type="GO" id="GO:0008270">
    <property type="term" value="F:zinc ion binding"/>
    <property type="evidence" value="ECO:0007669"/>
    <property type="project" value="InterPro"/>
</dbReference>
<evidence type="ECO:0000256" key="6">
    <source>
        <dbReference type="ARBA" id="ARBA00022723"/>
    </source>
</evidence>
<dbReference type="PANTHER" id="PTHR46223">
    <property type="entry name" value="HISTONE-LYSINE N-METHYLTRANSFERASE SUV39H"/>
    <property type="match status" value="1"/>
</dbReference>
<keyword evidence="5" id="KW-0949">S-adenosyl-L-methionine</keyword>
<evidence type="ECO:0000256" key="1">
    <source>
        <dbReference type="ARBA" id="ARBA00004286"/>
    </source>
</evidence>